<dbReference type="InterPro" id="IPR049892">
    <property type="entry name" value="AA9"/>
</dbReference>
<evidence type="ECO:0000256" key="13">
    <source>
        <dbReference type="ARBA" id="ARBA00044502"/>
    </source>
</evidence>
<dbReference type="GO" id="GO:0030245">
    <property type="term" value="P:cellulose catabolic process"/>
    <property type="evidence" value="ECO:0007669"/>
    <property type="project" value="UniProtKB-KW"/>
</dbReference>
<feature type="chain" id="PRO_5043843966" description="lytic cellulose monooxygenase (C4-dehydrogenating)" evidence="17">
    <location>
        <begin position="18"/>
        <end position="318"/>
    </location>
</feature>
<keyword evidence="19" id="KW-0378">Hydrolase</keyword>
<keyword evidence="10" id="KW-1015">Disulfide bond</keyword>
<evidence type="ECO:0000256" key="9">
    <source>
        <dbReference type="ARBA" id="ARBA00023033"/>
    </source>
</evidence>
<feature type="domain" description="Auxiliary Activity family 9 catalytic" evidence="18">
    <location>
        <begin position="18"/>
        <end position="245"/>
    </location>
</feature>
<evidence type="ECO:0000256" key="4">
    <source>
        <dbReference type="ARBA" id="ARBA00022723"/>
    </source>
</evidence>
<evidence type="ECO:0000313" key="20">
    <source>
        <dbReference type="Proteomes" id="UP001321749"/>
    </source>
</evidence>
<evidence type="ECO:0000256" key="3">
    <source>
        <dbReference type="ARBA" id="ARBA00022525"/>
    </source>
</evidence>
<dbReference type="EC" id="1.14.99.56" evidence="15"/>
<dbReference type="AlphaFoldDB" id="A0AAV9HWE8"/>
<reference evidence="19" key="2">
    <citation type="submission" date="2023-06" db="EMBL/GenBank/DDBJ databases">
        <authorList>
            <consortium name="Lawrence Berkeley National Laboratory"/>
            <person name="Mondo S.J."/>
            <person name="Hensen N."/>
            <person name="Bonometti L."/>
            <person name="Westerberg I."/>
            <person name="Brannstrom I.O."/>
            <person name="Guillou S."/>
            <person name="Cros-Aarteil S."/>
            <person name="Calhoun S."/>
            <person name="Haridas S."/>
            <person name="Kuo A."/>
            <person name="Pangilinan J."/>
            <person name="Riley R."/>
            <person name="Labutti K."/>
            <person name="Andreopoulos B."/>
            <person name="Lipzen A."/>
            <person name="Chen C."/>
            <person name="Yanf M."/>
            <person name="Daum C."/>
            <person name="Ng V."/>
            <person name="Clum A."/>
            <person name="Steindorff A."/>
            <person name="Ohm R."/>
            <person name="Martin F."/>
            <person name="Silar P."/>
            <person name="Natvig D."/>
            <person name="Lalanne C."/>
            <person name="Gautier V."/>
            <person name="Ament-Velasquez S.L."/>
            <person name="Kruys A."/>
            <person name="Hutchinson M.I."/>
            <person name="Powell A.J."/>
            <person name="Barry K."/>
            <person name="Miller A.N."/>
            <person name="Grigoriev I.V."/>
            <person name="Debuchy R."/>
            <person name="Gladieux P."/>
            <person name="Thoren M.H."/>
            <person name="Johannesson H."/>
        </authorList>
    </citation>
    <scope>NUCLEOTIDE SEQUENCE</scope>
    <source>
        <strain evidence="19">PSN324</strain>
    </source>
</reference>
<evidence type="ECO:0000256" key="16">
    <source>
        <dbReference type="SAM" id="MobiDB-lite"/>
    </source>
</evidence>
<dbReference type="GO" id="GO:0004497">
    <property type="term" value="F:monooxygenase activity"/>
    <property type="evidence" value="ECO:0007669"/>
    <property type="project" value="UniProtKB-KW"/>
</dbReference>
<keyword evidence="9" id="KW-0503">Monooxygenase</keyword>
<evidence type="ECO:0000256" key="14">
    <source>
        <dbReference type="ARBA" id="ARBA00045077"/>
    </source>
</evidence>
<gene>
    <name evidence="19" type="ORF">QBC42DRAFT_321855</name>
</gene>
<comment type="catalytic activity">
    <reaction evidence="14">
        <text>[(1-&gt;4)-beta-D-glucosyl]n+m + reduced acceptor + O2 = 4-dehydro-beta-D-glucosyl-[(1-&gt;4)-beta-D-glucosyl]n-1 + [(1-&gt;4)-beta-D-glucosyl]m + acceptor + H2O.</text>
        <dbReference type="EC" id="1.14.99.56"/>
    </reaction>
</comment>
<dbReference type="PANTHER" id="PTHR33353:SF36">
    <property type="entry name" value="ENDO-BETA-1,4-GLUCANASE D"/>
    <property type="match status" value="1"/>
</dbReference>
<evidence type="ECO:0000256" key="10">
    <source>
        <dbReference type="ARBA" id="ARBA00023157"/>
    </source>
</evidence>
<comment type="similarity">
    <text evidence="13">Belongs to the polysaccharide monooxygenase AA9 family.</text>
</comment>
<keyword evidence="11" id="KW-0119">Carbohydrate metabolism</keyword>
<feature type="region of interest" description="Disordered" evidence="16">
    <location>
        <begin position="297"/>
        <end position="318"/>
    </location>
</feature>
<keyword evidence="4" id="KW-0479">Metal-binding</keyword>
<comment type="caution">
    <text evidence="19">The sequence shown here is derived from an EMBL/GenBank/DDBJ whole genome shotgun (WGS) entry which is preliminary data.</text>
</comment>
<reference evidence="19" key="1">
    <citation type="journal article" date="2023" name="Mol. Phylogenet. Evol.">
        <title>Genome-scale phylogeny and comparative genomics of the fungal order Sordariales.</title>
        <authorList>
            <person name="Hensen N."/>
            <person name="Bonometti L."/>
            <person name="Westerberg I."/>
            <person name="Brannstrom I.O."/>
            <person name="Guillou S."/>
            <person name="Cros-Aarteil S."/>
            <person name="Calhoun S."/>
            <person name="Haridas S."/>
            <person name="Kuo A."/>
            <person name="Mondo S."/>
            <person name="Pangilinan J."/>
            <person name="Riley R."/>
            <person name="LaButti K."/>
            <person name="Andreopoulos B."/>
            <person name="Lipzen A."/>
            <person name="Chen C."/>
            <person name="Yan M."/>
            <person name="Daum C."/>
            <person name="Ng V."/>
            <person name="Clum A."/>
            <person name="Steindorff A."/>
            <person name="Ohm R.A."/>
            <person name="Martin F."/>
            <person name="Silar P."/>
            <person name="Natvig D.O."/>
            <person name="Lalanne C."/>
            <person name="Gautier V."/>
            <person name="Ament-Velasquez S.L."/>
            <person name="Kruys A."/>
            <person name="Hutchinson M.I."/>
            <person name="Powell A.J."/>
            <person name="Barry K."/>
            <person name="Miller A.N."/>
            <person name="Grigoriev I.V."/>
            <person name="Debuchy R."/>
            <person name="Gladieux P."/>
            <person name="Hiltunen Thoren M."/>
            <person name="Johannesson H."/>
        </authorList>
    </citation>
    <scope>NUCLEOTIDE SEQUENCE</scope>
    <source>
        <strain evidence="19">PSN324</strain>
    </source>
</reference>
<evidence type="ECO:0000259" key="18">
    <source>
        <dbReference type="Pfam" id="PF03443"/>
    </source>
</evidence>
<organism evidence="19 20">
    <name type="scientific">Cladorrhinum samala</name>
    <dbReference type="NCBI Taxonomy" id="585594"/>
    <lineage>
        <taxon>Eukaryota</taxon>
        <taxon>Fungi</taxon>
        <taxon>Dikarya</taxon>
        <taxon>Ascomycota</taxon>
        <taxon>Pezizomycotina</taxon>
        <taxon>Sordariomycetes</taxon>
        <taxon>Sordariomycetidae</taxon>
        <taxon>Sordariales</taxon>
        <taxon>Podosporaceae</taxon>
        <taxon>Cladorrhinum</taxon>
    </lineage>
</organism>
<keyword evidence="5 17" id="KW-0732">Signal</keyword>
<dbReference type="GO" id="GO:0016787">
    <property type="term" value="F:hydrolase activity"/>
    <property type="evidence" value="ECO:0007669"/>
    <property type="project" value="UniProtKB-KW"/>
</dbReference>
<evidence type="ECO:0000313" key="19">
    <source>
        <dbReference type="EMBL" id="KAK4464101.1"/>
    </source>
</evidence>
<evidence type="ECO:0000256" key="8">
    <source>
        <dbReference type="ARBA" id="ARBA00023008"/>
    </source>
</evidence>
<protein>
    <recommendedName>
        <fullName evidence="15">lytic cellulose monooxygenase (C4-dehydrogenating)</fullName>
        <ecNumber evidence="15">1.14.99.56</ecNumber>
    </recommendedName>
</protein>
<keyword evidence="8" id="KW-0186">Copper</keyword>
<comment type="subcellular location">
    <subcellularLocation>
        <location evidence="2">Secreted</location>
    </subcellularLocation>
</comment>
<evidence type="ECO:0000256" key="1">
    <source>
        <dbReference type="ARBA" id="ARBA00001973"/>
    </source>
</evidence>
<evidence type="ECO:0000256" key="11">
    <source>
        <dbReference type="ARBA" id="ARBA00023277"/>
    </source>
</evidence>
<dbReference type="EMBL" id="MU864952">
    <property type="protein sequence ID" value="KAK4464101.1"/>
    <property type="molecule type" value="Genomic_DNA"/>
</dbReference>
<sequence>MSKSLLTALLLSGTALAHSHLAHILINGALYHGFDPTPGKANYPDRVGWSSSNIDDGFVSPRNYSTPEIICHLSGAPPKAHAPIRAGDRLHVQWNGWPQNHVGPVLSYLAPCKNTQDGCGSVDKTALRWTKIDDSAPVLIDPLSSDGGPPGSGRWATNVLIGQNNSWQVEIPSWVKPGPYVLRNEIIALHFAKDLDGAQNYPLCMNLWVEAPIAAPTRTFALDEHDARTFYKPTDPGILFGVNNGTPLSTYKVPGPTLHAGAKPVPHSLQLMSLSKSAGTPVAVTKATQTVKFTAAPAKREAEATEAPKMKGRYNRQG</sequence>
<dbReference type="CDD" id="cd21175">
    <property type="entry name" value="LPMO_AA9"/>
    <property type="match status" value="1"/>
</dbReference>
<keyword evidence="7" id="KW-0560">Oxidoreductase</keyword>
<proteinExistence type="inferred from homology"/>
<evidence type="ECO:0000256" key="17">
    <source>
        <dbReference type="SAM" id="SignalP"/>
    </source>
</evidence>
<dbReference type="Gene3D" id="2.70.50.70">
    <property type="match status" value="1"/>
</dbReference>
<evidence type="ECO:0000256" key="12">
    <source>
        <dbReference type="ARBA" id="ARBA00023326"/>
    </source>
</evidence>
<keyword evidence="3" id="KW-0964">Secreted</keyword>
<dbReference type="Pfam" id="PF03443">
    <property type="entry name" value="AA9"/>
    <property type="match status" value="1"/>
</dbReference>
<feature type="compositionally biased region" description="Basic and acidic residues" evidence="16">
    <location>
        <begin position="298"/>
        <end position="309"/>
    </location>
</feature>
<keyword evidence="20" id="KW-1185">Reference proteome</keyword>
<keyword evidence="6" id="KW-0136">Cellulose degradation</keyword>
<feature type="signal peptide" evidence="17">
    <location>
        <begin position="1"/>
        <end position="17"/>
    </location>
</feature>
<comment type="cofactor">
    <cofactor evidence="1">
        <name>Cu(2+)</name>
        <dbReference type="ChEBI" id="CHEBI:29036"/>
    </cofactor>
</comment>
<accession>A0AAV9HWE8</accession>
<evidence type="ECO:0000256" key="6">
    <source>
        <dbReference type="ARBA" id="ARBA00023001"/>
    </source>
</evidence>
<evidence type="ECO:0000256" key="5">
    <source>
        <dbReference type="ARBA" id="ARBA00022729"/>
    </source>
</evidence>
<keyword evidence="12" id="KW-0624">Polysaccharide degradation</keyword>
<dbReference type="PANTHER" id="PTHR33353">
    <property type="entry name" value="PUTATIVE (AFU_ORTHOLOGUE AFUA_1G12560)-RELATED"/>
    <property type="match status" value="1"/>
</dbReference>
<dbReference type="Proteomes" id="UP001321749">
    <property type="component" value="Unassembled WGS sequence"/>
</dbReference>
<evidence type="ECO:0000256" key="2">
    <source>
        <dbReference type="ARBA" id="ARBA00004613"/>
    </source>
</evidence>
<dbReference type="InterPro" id="IPR005103">
    <property type="entry name" value="AA9_LPMO"/>
</dbReference>
<name>A0AAV9HWE8_9PEZI</name>
<dbReference type="GO" id="GO:0005576">
    <property type="term" value="C:extracellular region"/>
    <property type="evidence" value="ECO:0007669"/>
    <property type="project" value="UniProtKB-SubCell"/>
</dbReference>
<evidence type="ECO:0000256" key="7">
    <source>
        <dbReference type="ARBA" id="ARBA00023002"/>
    </source>
</evidence>
<dbReference type="GO" id="GO:0046872">
    <property type="term" value="F:metal ion binding"/>
    <property type="evidence" value="ECO:0007669"/>
    <property type="project" value="UniProtKB-KW"/>
</dbReference>
<evidence type="ECO:0000256" key="15">
    <source>
        <dbReference type="ARBA" id="ARBA00047174"/>
    </source>
</evidence>